<evidence type="ECO:0000256" key="5">
    <source>
        <dbReference type="ARBA" id="ARBA00022617"/>
    </source>
</evidence>
<evidence type="ECO:0000256" key="2">
    <source>
        <dbReference type="ARBA" id="ARBA00004370"/>
    </source>
</evidence>
<evidence type="ECO:0000256" key="3">
    <source>
        <dbReference type="ARBA" id="ARBA00007244"/>
    </source>
</evidence>
<evidence type="ECO:0000256" key="4">
    <source>
        <dbReference type="ARBA" id="ARBA00020076"/>
    </source>
</evidence>
<dbReference type="AlphaFoldDB" id="A0A251ZTS7"/>
<keyword evidence="6 13" id="KW-0812">Transmembrane</keyword>
<dbReference type="SUPFAM" id="SSF81343">
    <property type="entry name" value="Fumarate reductase respiratory complex transmembrane subunits"/>
    <property type="match status" value="1"/>
</dbReference>
<protein>
    <recommendedName>
        <fullName evidence="4">Succinate dehydrogenase cytochrome b556 subunit</fullName>
    </recommendedName>
</protein>
<comment type="similarity">
    <text evidence="3">Belongs to the cytochrome b560 family.</text>
</comment>
<dbReference type="GO" id="GO:0046872">
    <property type="term" value="F:metal ion binding"/>
    <property type="evidence" value="ECO:0007669"/>
    <property type="project" value="UniProtKB-KW"/>
</dbReference>
<gene>
    <name evidence="14" type="ORF">HK18_11040</name>
</gene>
<dbReference type="GO" id="GO:0016020">
    <property type="term" value="C:membrane"/>
    <property type="evidence" value="ECO:0007669"/>
    <property type="project" value="UniProtKB-SubCell"/>
</dbReference>
<evidence type="ECO:0000256" key="8">
    <source>
        <dbReference type="ARBA" id="ARBA00022989"/>
    </source>
</evidence>
<dbReference type="InterPro" id="IPR000701">
    <property type="entry name" value="SuccDH_FuR_B_TM-su"/>
</dbReference>
<evidence type="ECO:0000256" key="1">
    <source>
        <dbReference type="ARBA" id="ARBA00004050"/>
    </source>
</evidence>
<name>A0A251ZTS7_9PROT</name>
<evidence type="ECO:0000256" key="6">
    <source>
        <dbReference type="ARBA" id="ARBA00022692"/>
    </source>
</evidence>
<dbReference type="Pfam" id="PF01127">
    <property type="entry name" value="Sdh_cyt"/>
    <property type="match status" value="1"/>
</dbReference>
<dbReference type="GO" id="GO:0006099">
    <property type="term" value="P:tricarboxylic acid cycle"/>
    <property type="evidence" value="ECO:0007669"/>
    <property type="project" value="InterPro"/>
</dbReference>
<evidence type="ECO:0000256" key="12">
    <source>
        <dbReference type="PIRSR" id="PIRSR000178-1"/>
    </source>
</evidence>
<dbReference type="InterPro" id="IPR014314">
    <property type="entry name" value="Succ_DH_cytb556"/>
</dbReference>
<keyword evidence="5 12" id="KW-0349">Heme</keyword>
<evidence type="ECO:0000256" key="11">
    <source>
        <dbReference type="ARBA" id="ARBA00025912"/>
    </source>
</evidence>
<feature type="binding site" description="axial binding residue" evidence="12">
    <location>
        <position position="96"/>
    </location>
    <ligand>
        <name>heme</name>
        <dbReference type="ChEBI" id="CHEBI:30413"/>
        <note>ligand shared with second transmembrane subunit</note>
    </ligand>
    <ligandPart>
        <name>Fe</name>
        <dbReference type="ChEBI" id="CHEBI:18248"/>
    </ligandPart>
</feature>
<comment type="subcellular location">
    <subcellularLocation>
        <location evidence="2">Membrane</location>
    </subcellularLocation>
</comment>
<feature type="transmembrane region" description="Helical" evidence="13">
    <location>
        <begin position="40"/>
        <end position="60"/>
    </location>
</feature>
<organism evidence="14 15">
    <name type="scientific">Commensalibacter intestini</name>
    <dbReference type="NCBI Taxonomy" id="479936"/>
    <lineage>
        <taxon>Bacteria</taxon>
        <taxon>Pseudomonadati</taxon>
        <taxon>Pseudomonadota</taxon>
        <taxon>Alphaproteobacteria</taxon>
        <taxon>Acetobacterales</taxon>
        <taxon>Acetobacteraceae</taxon>
    </lineage>
</organism>
<comment type="caution">
    <text evidence="14">The sequence shown here is derived from an EMBL/GenBank/DDBJ whole genome shotgun (WGS) entry which is preliminary data.</text>
</comment>
<comment type="cofactor">
    <cofactor evidence="12">
        <name>heme</name>
        <dbReference type="ChEBI" id="CHEBI:30413"/>
    </cofactor>
    <text evidence="12">The heme is bound between the two transmembrane subunits.</text>
</comment>
<dbReference type="PANTHER" id="PTHR10978">
    <property type="entry name" value="SUCCINATE DEHYDROGENASE CYTOCHROME B560 SUBUNIT"/>
    <property type="match status" value="1"/>
</dbReference>
<dbReference type="GO" id="GO:0009055">
    <property type="term" value="F:electron transfer activity"/>
    <property type="evidence" value="ECO:0007669"/>
    <property type="project" value="InterPro"/>
</dbReference>
<proteinExistence type="inferred from homology"/>
<comment type="subunit">
    <text evidence="11">Part of an enzyme complex containing four subunits: a flavoprotein, an iron-sulfur protein, plus two membrane-anchoring proteins, SdhC and SdhD. The complex can form homotrimers.</text>
</comment>
<dbReference type="PANTHER" id="PTHR10978:SF5">
    <property type="entry name" value="SUCCINATE DEHYDROGENASE CYTOCHROME B560 SUBUNIT, MITOCHONDRIAL"/>
    <property type="match status" value="1"/>
</dbReference>
<keyword evidence="8 13" id="KW-1133">Transmembrane helix</keyword>
<keyword evidence="15" id="KW-1185">Reference proteome</keyword>
<dbReference type="RefSeq" id="WP_040364242.1">
    <property type="nucleotide sequence ID" value="NZ_JOPB01000008.1"/>
</dbReference>
<keyword evidence="10 13" id="KW-0472">Membrane</keyword>
<dbReference type="CDD" id="cd03499">
    <property type="entry name" value="SQR_TypeC_SdhC"/>
    <property type="match status" value="1"/>
</dbReference>
<evidence type="ECO:0000256" key="10">
    <source>
        <dbReference type="ARBA" id="ARBA00023136"/>
    </source>
</evidence>
<evidence type="ECO:0000256" key="7">
    <source>
        <dbReference type="ARBA" id="ARBA00022723"/>
    </source>
</evidence>
<evidence type="ECO:0000256" key="9">
    <source>
        <dbReference type="ARBA" id="ARBA00023004"/>
    </source>
</evidence>
<keyword evidence="7 12" id="KW-0479">Metal-binding</keyword>
<dbReference type="Proteomes" id="UP000194946">
    <property type="component" value="Unassembled WGS sequence"/>
</dbReference>
<keyword evidence="9 12" id="KW-0408">Iron</keyword>
<dbReference type="PIRSF" id="PIRSF000178">
    <property type="entry name" value="SDH_cyt_b560"/>
    <property type="match status" value="1"/>
</dbReference>
<accession>A0A251ZTS7</accession>
<dbReference type="InterPro" id="IPR034804">
    <property type="entry name" value="SQR/QFR_C/D"/>
</dbReference>
<feature type="transmembrane region" description="Helical" evidence="13">
    <location>
        <begin position="80"/>
        <end position="101"/>
    </location>
</feature>
<dbReference type="NCBIfam" id="TIGR02970">
    <property type="entry name" value="succ_dehyd_cytB"/>
    <property type="match status" value="1"/>
</dbReference>
<evidence type="ECO:0000313" key="14">
    <source>
        <dbReference type="EMBL" id="OUI78069.1"/>
    </source>
</evidence>
<comment type="function">
    <text evidence="1">Membrane-anchoring subunit of succinate dehydrogenase (SDH).</text>
</comment>
<reference evidence="15" key="1">
    <citation type="submission" date="2014-06" db="EMBL/GenBank/DDBJ databases">
        <authorList>
            <person name="Winans N.J."/>
            <person name="Newell P.D."/>
            <person name="Douglas A.E."/>
        </authorList>
    </citation>
    <scope>NUCLEOTIDE SEQUENCE [LARGE SCALE GENOMIC DNA]</scope>
    <source>
        <strain evidence="15">DmL_052</strain>
    </source>
</reference>
<dbReference type="EMBL" id="JOPB01000008">
    <property type="protein sequence ID" value="OUI78069.1"/>
    <property type="molecule type" value="Genomic_DNA"/>
</dbReference>
<dbReference type="Gene3D" id="1.20.1300.10">
    <property type="entry name" value="Fumarate reductase/succinate dehydrogenase, transmembrane subunit"/>
    <property type="match status" value="1"/>
</dbReference>
<evidence type="ECO:0000256" key="13">
    <source>
        <dbReference type="SAM" id="Phobius"/>
    </source>
</evidence>
<sequence length="150" mass="16638">MSDIRETFYVGHKSDGTLQKRPMSPHLQVYKPIPSMSLSILNRITGAALAFGSTLMVAWLASAAKGPKSFKTVQKVTGSFPGQVVLFGFSASFFLHFIRGIRHLMWDSTAKRLEKEEINKDSKIDIVGISALTLGLWTIIIGKRLSKKNK</sequence>
<evidence type="ECO:0000313" key="15">
    <source>
        <dbReference type="Proteomes" id="UP000194946"/>
    </source>
</evidence>